<evidence type="ECO:0000313" key="2">
    <source>
        <dbReference type="EMBL" id="RNL85567.1"/>
    </source>
</evidence>
<protein>
    <submittedName>
        <fullName evidence="2">Alpha/beta hydrolase</fullName>
    </submittedName>
</protein>
<dbReference type="PRINTS" id="PR00111">
    <property type="entry name" value="ABHYDROLASE"/>
</dbReference>
<reference evidence="2 3" key="1">
    <citation type="submission" date="2018-11" db="EMBL/GenBank/DDBJ databases">
        <title>The genome draft of YIM 96095.</title>
        <authorList>
            <person name="Tang S.-K."/>
            <person name="Chunyu W.-X."/>
            <person name="Feng Y.-Z."/>
        </authorList>
    </citation>
    <scope>NUCLEOTIDE SEQUENCE [LARGE SCALE GENOMIC DNA]</scope>
    <source>
        <strain evidence="2 3">YIM 96095</strain>
    </source>
</reference>
<dbReference type="GO" id="GO:0016020">
    <property type="term" value="C:membrane"/>
    <property type="evidence" value="ECO:0007669"/>
    <property type="project" value="TreeGrafter"/>
</dbReference>
<dbReference type="PANTHER" id="PTHR43798:SF33">
    <property type="entry name" value="HYDROLASE, PUTATIVE (AFU_ORTHOLOGUE AFUA_2G14860)-RELATED"/>
    <property type="match status" value="1"/>
</dbReference>
<name>A0A3N0ECK7_9ACTN</name>
<dbReference type="Proteomes" id="UP000269198">
    <property type="component" value="Unassembled WGS sequence"/>
</dbReference>
<dbReference type="GO" id="GO:0016787">
    <property type="term" value="F:hydrolase activity"/>
    <property type="evidence" value="ECO:0007669"/>
    <property type="project" value="UniProtKB-KW"/>
</dbReference>
<evidence type="ECO:0000313" key="3">
    <source>
        <dbReference type="Proteomes" id="UP000269198"/>
    </source>
</evidence>
<sequence>MRTSNSVITPVDRDIVVDGVRLAYCDHGSGEPVVLVHGTPSHSVIWRDVLPRVVAAGNRVVAFDLLGYGRSERPVDRDTSVTAQADLLERLLATLGIGEVTLVGHDLGGAIGQILATRAPERMRRLMLVDTVSFDSWPSETWRRIIADHPGGAAGMAADEFEELLAAQLAMTVNDRSMSGAVLDAYLAPYRSTVGRVSFFEHQVRHYDSVHTRRVVPHLGRLRMPVRIVWGGADSWQPASYAARLHEAIPGSTEPVIIDGAGHFLPEEAPDTVADEILRLLDVPVGPARP</sequence>
<dbReference type="Pfam" id="PF00561">
    <property type="entry name" value="Abhydrolase_1"/>
    <property type="match status" value="1"/>
</dbReference>
<proteinExistence type="predicted"/>
<dbReference type="AlphaFoldDB" id="A0A3N0ECK7"/>
<dbReference type="Gene3D" id="3.40.50.1820">
    <property type="entry name" value="alpha/beta hydrolase"/>
    <property type="match status" value="1"/>
</dbReference>
<feature type="domain" description="AB hydrolase-1" evidence="1">
    <location>
        <begin position="32"/>
        <end position="270"/>
    </location>
</feature>
<accession>A0A3N0ECK7</accession>
<evidence type="ECO:0000259" key="1">
    <source>
        <dbReference type="Pfam" id="PF00561"/>
    </source>
</evidence>
<dbReference type="InterPro" id="IPR000073">
    <property type="entry name" value="AB_hydrolase_1"/>
</dbReference>
<comment type="caution">
    <text evidence="2">The sequence shown here is derived from an EMBL/GenBank/DDBJ whole genome shotgun (WGS) entry which is preliminary data.</text>
</comment>
<keyword evidence="2" id="KW-0378">Hydrolase</keyword>
<keyword evidence="3" id="KW-1185">Reference proteome</keyword>
<dbReference type="PRINTS" id="PR00412">
    <property type="entry name" value="EPOXHYDRLASE"/>
</dbReference>
<dbReference type="EMBL" id="RJMB01000006">
    <property type="protein sequence ID" value="RNL85567.1"/>
    <property type="molecule type" value="Genomic_DNA"/>
</dbReference>
<organism evidence="2 3">
    <name type="scientific">Halostreptopolyspora alba</name>
    <dbReference type="NCBI Taxonomy" id="2487137"/>
    <lineage>
        <taxon>Bacteria</taxon>
        <taxon>Bacillati</taxon>
        <taxon>Actinomycetota</taxon>
        <taxon>Actinomycetes</taxon>
        <taxon>Streptosporangiales</taxon>
        <taxon>Nocardiopsidaceae</taxon>
        <taxon>Halostreptopolyspora</taxon>
    </lineage>
</organism>
<dbReference type="OrthoDB" id="9785847at2"/>
<dbReference type="InterPro" id="IPR000639">
    <property type="entry name" value="Epox_hydrolase-like"/>
</dbReference>
<dbReference type="InterPro" id="IPR050266">
    <property type="entry name" value="AB_hydrolase_sf"/>
</dbReference>
<dbReference type="PANTHER" id="PTHR43798">
    <property type="entry name" value="MONOACYLGLYCEROL LIPASE"/>
    <property type="match status" value="1"/>
</dbReference>
<gene>
    <name evidence="2" type="ORF">EFW17_08840</name>
</gene>
<dbReference type="SUPFAM" id="SSF53474">
    <property type="entry name" value="alpha/beta-Hydrolases"/>
    <property type="match status" value="1"/>
</dbReference>
<dbReference type="RefSeq" id="WP_123200824.1">
    <property type="nucleotide sequence ID" value="NZ_RJMB01000006.1"/>
</dbReference>
<dbReference type="InterPro" id="IPR029058">
    <property type="entry name" value="AB_hydrolase_fold"/>
</dbReference>